<evidence type="ECO:0000313" key="3">
    <source>
        <dbReference type="Proteomes" id="UP000311382"/>
    </source>
</evidence>
<evidence type="ECO:0000313" key="2">
    <source>
        <dbReference type="EMBL" id="TNY24663.1"/>
    </source>
</evidence>
<evidence type="ECO:0000256" key="1">
    <source>
        <dbReference type="SAM" id="MobiDB-lite"/>
    </source>
</evidence>
<comment type="caution">
    <text evidence="2">The sequence shown here is derived from an EMBL/GenBank/DDBJ whole genome shotgun (WGS) entry which is preliminary data.</text>
</comment>
<feature type="compositionally biased region" description="Polar residues" evidence="1">
    <location>
        <begin position="250"/>
        <end position="260"/>
    </location>
</feature>
<reference evidence="2 3" key="1">
    <citation type="submission" date="2019-03" db="EMBL/GenBank/DDBJ databases">
        <title>Rhodosporidium diobovatum UCD-FST 08-225 genome sequencing, assembly, and annotation.</title>
        <authorList>
            <person name="Fakankun I.U."/>
            <person name="Fristensky B."/>
            <person name="Levin D.B."/>
        </authorList>
    </citation>
    <scope>NUCLEOTIDE SEQUENCE [LARGE SCALE GENOMIC DNA]</scope>
    <source>
        <strain evidence="2 3">UCD-FST 08-225</strain>
    </source>
</reference>
<keyword evidence="3" id="KW-1185">Reference proteome</keyword>
<dbReference type="AlphaFoldDB" id="A0A5C5G6B0"/>
<name>A0A5C5G6B0_9BASI</name>
<sequence length="280" mass="30551">MAVPALRSKPPRCPRTRTIVDSTTAFSRRRARSGKDAKPNLEREVAFGSASGRHVALVLQDKYANRVAGLVAVGGASAREEQALRAKLRRGLGAAAVKTEEVVESVSPEPTIEDAKPQRRCVAFTAAAAPRRTRLQMPEWLAVRTIAFVYRHSRFYLNQLRAAVSLETRRIHVGSFEAAPRLVKRDDSEDEDVKPFALPSAVSTSASEDIKPRLVEMSPSPPAVPTRPHPTAPHQHHSSSINAEDLDTKPFTSRAPTPLSSPDAFAAAPPRPNRAHPFTT</sequence>
<feature type="compositionally biased region" description="Pro residues" evidence="1">
    <location>
        <begin position="219"/>
        <end position="231"/>
    </location>
</feature>
<dbReference type="EMBL" id="SOZI01000001">
    <property type="protein sequence ID" value="TNY24663.1"/>
    <property type="molecule type" value="Genomic_DNA"/>
</dbReference>
<dbReference type="Proteomes" id="UP000311382">
    <property type="component" value="Unassembled WGS sequence"/>
</dbReference>
<accession>A0A5C5G6B0</accession>
<proteinExistence type="predicted"/>
<protein>
    <submittedName>
        <fullName evidence="2">Uncharacterized protein</fullName>
    </submittedName>
</protein>
<feature type="region of interest" description="Disordered" evidence="1">
    <location>
        <begin position="184"/>
        <end position="280"/>
    </location>
</feature>
<gene>
    <name evidence="2" type="ORF">DMC30DRAFT_412903</name>
</gene>
<organism evidence="2 3">
    <name type="scientific">Rhodotorula diobovata</name>
    <dbReference type="NCBI Taxonomy" id="5288"/>
    <lineage>
        <taxon>Eukaryota</taxon>
        <taxon>Fungi</taxon>
        <taxon>Dikarya</taxon>
        <taxon>Basidiomycota</taxon>
        <taxon>Pucciniomycotina</taxon>
        <taxon>Microbotryomycetes</taxon>
        <taxon>Sporidiobolales</taxon>
        <taxon>Sporidiobolaceae</taxon>
        <taxon>Rhodotorula</taxon>
    </lineage>
</organism>